<keyword evidence="1" id="KW-0472">Membrane</keyword>
<accession>A0AAU9IUN0</accession>
<proteinExistence type="predicted"/>
<keyword evidence="3" id="KW-1185">Reference proteome</keyword>
<name>A0AAU9IUN0_9CILI</name>
<feature type="transmembrane region" description="Helical" evidence="1">
    <location>
        <begin position="29"/>
        <end position="51"/>
    </location>
</feature>
<evidence type="ECO:0000256" key="1">
    <source>
        <dbReference type="SAM" id="Phobius"/>
    </source>
</evidence>
<comment type="caution">
    <text evidence="2">The sequence shown here is derived from an EMBL/GenBank/DDBJ whole genome shotgun (WGS) entry which is preliminary data.</text>
</comment>
<keyword evidence="1" id="KW-1133">Transmembrane helix</keyword>
<evidence type="ECO:0000313" key="3">
    <source>
        <dbReference type="Proteomes" id="UP001162131"/>
    </source>
</evidence>
<keyword evidence="1" id="KW-0812">Transmembrane</keyword>
<reference evidence="2" key="1">
    <citation type="submission" date="2021-09" db="EMBL/GenBank/DDBJ databases">
        <authorList>
            <consortium name="AG Swart"/>
            <person name="Singh M."/>
            <person name="Singh A."/>
            <person name="Seah K."/>
            <person name="Emmerich C."/>
        </authorList>
    </citation>
    <scope>NUCLEOTIDE SEQUENCE</scope>
    <source>
        <strain evidence="2">ATCC30299</strain>
    </source>
</reference>
<dbReference type="AlphaFoldDB" id="A0AAU9IUN0"/>
<dbReference type="EMBL" id="CAJZBQ010000005">
    <property type="protein sequence ID" value="CAG9312023.1"/>
    <property type="molecule type" value="Genomic_DNA"/>
</dbReference>
<evidence type="ECO:0000313" key="2">
    <source>
        <dbReference type="EMBL" id="CAG9312023.1"/>
    </source>
</evidence>
<dbReference type="Proteomes" id="UP001162131">
    <property type="component" value="Unassembled WGS sequence"/>
</dbReference>
<protein>
    <submittedName>
        <fullName evidence="2">Uncharacterized protein</fullName>
    </submittedName>
</protein>
<organism evidence="2 3">
    <name type="scientific">Blepharisma stoltei</name>
    <dbReference type="NCBI Taxonomy" id="1481888"/>
    <lineage>
        <taxon>Eukaryota</taxon>
        <taxon>Sar</taxon>
        <taxon>Alveolata</taxon>
        <taxon>Ciliophora</taxon>
        <taxon>Postciliodesmatophora</taxon>
        <taxon>Heterotrichea</taxon>
        <taxon>Heterotrichida</taxon>
        <taxon>Blepharismidae</taxon>
        <taxon>Blepharisma</taxon>
    </lineage>
</organism>
<gene>
    <name evidence="2" type="ORF">BSTOLATCC_MIC5281</name>
</gene>
<sequence length="83" mass="10305">MYFLICLVNQNRNFCLYCSLKHKVKILKAFTNVITLVIFQIIQLDNFFWLFRIRLWKKIANEHGEMNNYCLRYKLDKYFLDSW</sequence>